<dbReference type="CDD" id="cd00088">
    <property type="entry name" value="HPT"/>
    <property type="match status" value="1"/>
</dbReference>
<protein>
    <submittedName>
        <fullName evidence="4">Hpt domain-containing protein</fullName>
    </submittedName>
</protein>
<dbReference type="PROSITE" id="PS50894">
    <property type="entry name" value="HPT"/>
    <property type="match status" value="1"/>
</dbReference>
<dbReference type="Pfam" id="PF01627">
    <property type="entry name" value="Hpt"/>
    <property type="match status" value="1"/>
</dbReference>
<name>A0ABR8ECQ3_9CYAN</name>
<dbReference type="InterPro" id="IPR036641">
    <property type="entry name" value="HPT_dom_sf"/>
</dbReference>
<accession>A0ABR8ECQ3</accession>
<evidence type="ECO:0000256" key="1">
    <source>
        <dbReference type="PROSITE-ProRule" id="PRU00110"/>
    </source>
</evidence>
<dbReference type="InterPro" id="IPR008207">
    <property type="entry name" value="Sig_transdc_His_kin_Hpt_dom"/>
</dbReference>
<feature type="domain" description="HPt" evidence="3">
    <location>
        <begin position="76"/>
        <end position="169"/>
    </location>
</feature>
<feature type="modified residue" description="Phosphohistidine" evidence="1">
    <location>
        <position position="115"/>
    </location>
</feature>
<organism evidence="4 5">
    <name type="scientific">Planktothricoides raciborskii FACHB-1370</name>
    <dbReference type="NCBI Taxonomy" id="2949576"/>
    <lineage>
        <taxon>Bacteria</taxon>
        <taxon>Bacillati</taxon>
        <taxon>Cyanobacteriota</taxon>
        <taxon>Cyanophyceae</taxon>
        <taxon>Oscillatoriophycideae</taxon>
        <taxon>Oscillatoriales</taxon>
        <taxon>Oscillatoriaceae</taxon>
        <taxon>Planktothricoides</taxon>
    </lineage>
</organism>
<dbReference type="EMBL" id="JACJSK010000006">
    <property type="protein sequence ID" value="MBD2543376.1"/>
    <property type="molecule type" value="Genomic_DNA"/>
</dbReference>
<gene>
    <name evidence="4" type="ORF">H6G72_05805</name>
</gene>
<evidence type="ECO:0000313" key="5">
    <source>
        <dbReference type="Proteomes" id="UP000641954"/>
    </source>
</evidence>
<feature type="region of interest" description="Disordered" evidence="2">
    <location>
        <begin position="15"/>
        <end position="35"/>
    </location>
</feature>
<evidence type="ECO:0000256" key="2">
    <source>
        <dbReference type="SAM" id="MobiDB-lite"/>
    </source>
</evidence>
<keyword evidence="5" id="KW-1185">Reference proteome</keyword>
<evidence type="ECO:0000313" key="4">
    <source>
        <dbReference type="EMBL" id="MBD2543376.1"/>
    </source>
</evidence>
<dbReference type="Gene3D" id="1.20.120.160">
    <property type="entry name" value="HPT domain"/>
    <property type="match status" value="1"/>
</dbReference>
<evidence type="ECO:0000259" key="3">
    <source>
        <dbReference type="PROSITE" id="PS50894"/>
    </source>
</evidence>
<proteinExistence type="predicted"/>
<sequence length="173" mass="18993">MIELSQALSVCQPLDPTQRSIQTNQPDSSSLTSFNAPRSQALPQALPQDSPQFNIPVWQQNPESLLDANILNSLREIDFLEEVIEIYLTESPKLLHKMTEAINQGDISQLRDAAHSLKSTSGAIGANTLAQLSQTLELMTRIGNSAEAPALIAKIETEYRLVKAALKQEIQTS</sequence>
<dbReference type="SMART" id="SM00073">
    <property type="entry name" value="HPT"/>
    <property type="match status" value="1"/>
</dbReference>
<dbReference type="RefSeq" id="WP_054464366.1">
    <property type="nucleotide sequence ID" value="NZ_JACJSK010000006.1"/>
</dbReference>
<dbReference type="Proteomes" id="UP000641954">
    <property type="component" value="Unassembled WGS sequence"/>
</dbReference>
<comment type="caution">
    <text evidence="4">The sequence shown here is derived from an EMBL/GenBank/DDBJ whole genome shotgun (WGS) entry which is preliminary data.</text>
</comment>
<reference evidence="4 5" key="1">
    <citation type="journal article" date="2020" name="ISME J.">
        <title>Comparative genomics reveals insights into cyanobacterial evolution and habitat adaptation.</title>
        <authorList>
            <person name="Chen M.Y."/>
            <person name="Teng W.K."/>
            <person name="Zhao L."/>
            <person name="Hu C.X."/>
            <person name="Zhou Y.K."/>
            <person name="Han B.P."/>
            <person name="Song L.R."/>
            <person name="Shu W.S."/>
        </authorList>
    </citation>
    <scope>NUCLEOTIDE SEQUENCE [LARGE SCALE GENOMIC DNA]</scope>
    <source>
        <strain evidence="4 5">FACHB-1370</strain>
    </source>
</reference>
<keyword evidence="1" id="KW-0597">Phosphoprotein</keyword>
<dbReference type="SUPFAM" id="SSF47226">
    <property type="entry name" value="Histidine-containing phosphotransfer domain, HPT domain"/>
    <property type="match status" value="1"/>
</dbReference>